<keyword evidence="2" id="KW-1185">Reference proteome</keyword>
<name>A0ABU3P7C0_9BURK</name>
<dbReference type="RefSeq" id="WP_315648509.1">
    <property type="nucleotide sequence ID" value="NZ_JAVXZY010000001.1"/>
</dbReference>
<proteinExistence type="predicted"/>
<evidence type="ECO:0000313" key="1">
    <source>
        <dbReference type="EMBL" id="MDT8998197.1"/>
    </source>
</evidence>
<evidence type="ECO:0000313" key="2">
    <source>
        <dbReference type="Proteomes" id="UP001246372"/>
    </source>
</evidence>
<comment type="caution">
    <text evidence="1">The sequence shown here is derived from an EMBL/GenBank/DDBJ whole genome shotgun (WGS) entry which is preliminary data.</text>
</comment>
<reference evidence="1" key="1">
    <citation type="submission" date="2023-09" db="EMBL/GenBank/DDBJ databases">
        <title>Paucibacter sp. APW11 Genome sequencing and assembly.</title>
        <authorList>
            <person name="Kim I."/>
        </authorList>
    </citation>
    <scope>NUCLEOTIDE SEQUENCE</scope>
    <source>
        <strain evidence="1">APW11</strain>
    </source>
</reference>
<dbReference type="EMBL" id="JAVXZY010000001">
    <property type="protein sequence ID" value="MDT8998197.1"/>
    <property type="molecule type" value="Genomic_DNA"/>
</dbReference>
<gene>
    <name evidence="1" type="ORF">RQP53_02785</name>
</gene>
<dbReference type="Proteomes" id="UP001246372">
    <property type="component" value="Unassembled WGS sequence"/>
</dbReference>
<accession>A0ABU3P7C0</accession>
<sequence>MSLKLSSDARTDTGRQRLREPRAAEQFLPLLSVGLQHEYGASALAGLSLTPSQATRELCRQHGLLLRSDAGGLTLIGAASALPQLWQAQRDEACDYLLSWRLDSSEPLFALASADDVPRHLLLPLAPRSALDSDCEAWCQSLGRRELLRFAARQCRWKYLLLGDWASLAASGDIADLALSLSPALNTAATPLQFQRDAEQEALPDGRLAWVYRSPEPLPLAEHSSRRVALSDAGSTPARVLMGALPHGAPRSLQREARAGGSQWVTEIFLIR</sequence>
<organism evidence="1 2">
    <name type="scientific">Roseateles aquae</name>
    <dbReference type="NCBI Taxonomy" id="3077235"/>
    <lineage>
        <taxon>Bacteria</taxon>
        <taxon>Pseudomonadati</taxon>
        <taxon>Pseudomonadota</taxon>
        <taxon>Betaproteobacteria</taxon>
        <taxon>Burkholderiales</taxon>
        <taxon>Sphaerotilaceae</taxon>
        <taxon>Roseateles</taxon>
    </lineage>
</organism>
<protein>
    <submittedName>
        <fullName evidence="1">Uncharacterized protein</fullName>
    </submittedName>
</protein>